<evidence type="ECO:0000313" key="6">
    <source>
        <dbReference type="Proteomes" id="UP000002012"/>
    </source>
</evidence>
<evidence type="ECO:0000256" key="1">
    <source>
        <dbReference type="ARBA" id="ARBA00023015"/>
    </source>
</evidence>
<dbReference type="InterPro" id="IPR018060">
    <property type="entry name" value="HTH_AraC"/>
</dbReference>
<dbReference type="GO" id="GO:0003700">
    <property type="term" value="F:DNA-binding transcription factor activity"/>
    <property type="evidence" value="ECO:0007669"/>
    <property type="project" value="InterPro"/>
</dbReference>
<dbReference type="InterPro" id="IPR009057">
    <property type="entry name" value="Homeodomain-like_sf"/>
</dbReference>
<dbReference type="KEGG" id="dap:Dacet_0959"/>
<dbReference type="Gene3D" id="1.10.10.60">
    <property type="entry name" value="Homeodomain-like"/>
    <property type="match status" value="2"/>
</dbReference>
<dbReference type="PROSITE" id="PS01124">
    <property type="entry name" value="HTH_ARAC_FAMILY_2"/>
    <property type="match status" value="1"/>
</dbReference>
<gene>
    <name evidence="5" type="ordered locus">Dacet_0959</name>
</gene>
<dbReference type="InParanoid" id="D4H691"/>
<dbReference type="STRING" id="522772.Dacet_0959"/>
<dbReference type="PANTHER" id="PTHR47893:SF1">
    <property type="entry name" value="REGULATORY PROTEIN PCHR"/>
    <property type="match status" value="1"/>
</dbReference>
<sequence>MENKSKFISVTTSQEYNLFEKNRIHEHRSTENIYDPCISLNEMTQHVETIRVQPGMLLNIIKIPADKEFYMHFDIEKAPFSFECWLQGDVEYFYKNTEMNGSEKIRKGNIIFGATASGQGFCHKSAGTPVEFIQLFIDPHLLQIMLRNTLGNCSIKYHSCLYKNKHTHRFITAKMPQAVMATAKNISQCSKEHPFRNLILANKAQELLFNILMGLFLTSPECTKCSIQPEDIQKFHYIKNIIEENLHQPLSHRQIAKKAGINEFKLKTGFKELFGKTVYGYVLEKRIENAKAMLETGTKSVSDVAWDIGYTNVSHFISVFRKYYGVTPGKFLGSVRQKKTYSQISSV</sequence>
<dbReference type="PRINTS" id="PR00032">
    <property type="entry name" value="HTHARAC"/>
</dbReference>
<organism evidence="5 6">
    <name type="scientific">Denitrovibrio acetiphilus (strain DSM 12809 / NBRC 114555 / N2460)</name>
    <dbReference type="NCBI Taxonomy" id="522772"/>
    <lineage>
        <taxon>Bacteria</taxon>
        <taxon>Pseudomonadati</taxon>
        <taxon>Deferribacterota</taxon>
        <taxon>Deferribacteres</taxon>
        <taxon>Deferribacterales</taxon>
        <taxon>Geovibrionaceae</taxon>
        <taxon>Denitrovibrio</taxon>
    </lineage>
</organism>
<evidence type="ECO:0000256" key="3">
    <source>
        <dbReference type="ARBA" id="ARBA00023163"/>
    </source>
</evidence>
<dbReference type="PANTHER" id="PTHR47893">
    <property type="entry name" value="REGULATORY PROTEIN PCHR"/>
    <property type="match status" value="1"/>
</dbReference>
<keyword evidence="2" id="KW-0238">DNA-binding</keyword>
<dbReference type="eggNOG" id="COG2207">
    <property type="taxonomic scope" value="Bacteria"/>
</dbReference>
<dbReference type="PaxDb" id="522772-Dacet_0959"/>
<dbReference type="SUPFAM" id="SSF46689">
    <property type="entry name" value="Homeodomain-like"/>
    <property type="match status" value="2"/>
</dbReference>
<dbReference type="Pfam" id="PF12833">
    <property type="entry name" value="HTH_18"/>
    <property type="match status" value="1"/>
</dbReference>
<dbReference type="RefSeq" id="WP_013010268.1">
    <property type="nucleotide sequence ID" value="NC_013943.1"/>
</dbReference>
<dbReference type="SMART" id="SM00342">
    <property type="entry name" value="HTH_ARAC"/>
    <property type="match status" value="1"/>
</dbReference>
<accession>D4H691</accession>
<feature type="domain" description="HTH araC/xylS-type" evidence="4">
    <location>
        <begin position="236"/>
        <end position="334"/>
    </location>
</feature>
<dbReference type="EMBL" id="CP001968">
    <property type="protein sequence ID" value="ADD67737.1"/>
    <property type="molecule type" value="Genomic_DNA"/>
</dbReference>
<dbReference type="Proteomes" id="UP000002012">
    <property type="component" value="Chromosome"/>
</dbReference>
<keyword evidence="6" id="KW-1185">Reference proteome</keyword>
<protein>
    <submittedName>
        <fullName evidence="5">Transcriptional regulator, AraC family</fullName>
    </submittedName>
</protein>
<dbReference type="OrthoDB" id="9782503at2"/>
<dbReference type="InterPro" id="IPR018062">
    <property type="entry name" value="HTH_AraC-typ_CS"/>
</dbReference>
<dbReference type="HOGENOM" id="CLU_052345_4_2_0"/>
<dbReference type="PROSITE" id="PS00041">
    <property type="entry name" value="HTH_ARAC_FAMILY_1"/>
    <property type="match status" value="1"/>
</dbReference>
<keyword evidence="1" id="KW-0805">Transcription regulation</keyword>
<evidence type="ECO:0000313" key="5">
    <source>
        <dbReference type="EMBL" id="ADD67737.1"/>
    </source>
</evidence>
<keyword evidence="3" id="KW-0804">Transcription</keyword>
<evidence type="ECO:0000259" key="4">
    <source>
        <dbReference type="PROSITE" id="PS01124"/>
    </source>
</evidence>
<name>D4H691_DENA2</name>
<dbReference type="AlphaFoldDB" id="D4H691"/>
<reference evidence="5 6" key="1">
    <citation type="journal article" date="2010" name="Stand. Genomic Sci.">
        <title>Complete genome sequence of Denitrovibrio acetiphilus type strain (N2460).</title>
        <authorList>
            <person name="Kiss H."/>
            <person name="Lang E."/>
            <person name="Lapidus A."/>
            <person name="Copeland A."/>
            <person name="Nolan M."/>
            <person name="Glavina Del Rio T."/>
            <person name="Chen F."/>
            <person name="Lucas S."/>
            <person name="Tice H."/>
            <person name="Cheng J.F."/>
            <person name="Han C."/>
            <person name="Goodwin L."/>
            <person name="Pitluck S."/>
            <person name="Liolios K."/>
            <person name="Pati A."/>
            <person name="Ivanova N."/>
            <person name="Mavromatis K."/>
            <person name="Chen A."/>
            <person name="Palaniappan K."/>
            <person name="Land M."/>
            <person name="Hauser L."/>
            <person name="Chang Y.J."/>
            <person name="Jeffries C.D."/>
            <person name="Detter J.C."/>
            <person name="Brettin T."/>
            <person name="Spring S."/>
            <person name="Rohde M."/>
            <person name="Goker M."/>
            <person name="Woyke T."/>
            <person name="Bristow J."/>
            <person name="Eisen J.A."/>
            <person name="Markowitz V."/>
            <person name="Hugenholtz P."/>
            <person name="Kyrpides N.C."/>
            <person name="Klenk H.P."/>
        </authorList>
    </citation>
    <scope>NUCLEOTIDE SEQUENCE [LARGE SCALE GENOMIC DNA]</scope>
    <source>
        <strain evidence="6">DSM 12809 / NBRC 114555 / N2460</strain>
    </source>
</reference>
<proteinExistence type="predicted"/>
<dbReference type="GO" id="GO:0043565">
    <property type="term" value="F:sequence-specific DNA binding"/>
    <property type="evidence" value="ECO:0007669"/>
    <property type="project" value="InterPro"/>
</dbReference>
<dbReference type="InterPro" id="IPR053142">
    <property type="entry name" value="PchR_regulatory_protein"/>
</dbReference>
<evidence type="ECO:0000256" key="2">
    <source>
        <dbReference type="ARBA" id="ARBA00023125"/>
    </source>
</evidence>
<dbReference type="InterPro" id="IPR020449">
    <property type="entry name" value="Tscrpt_reg_AraC-type_HTH"/>
</dbReference>